<sequence length="126" mass="14093">MTFGRGPRVVPALLARDLSETAAFYGRLGFSIEWPDGDRRPAHRLRVERDGIALFFFDEPIGTATDPALSGTIYAFPESVDALAEEWRDKVAFLWGPELMPYGLYEFGIADPNGYCLAFAERRSSL</sequence>
<keyword evidence="3" id="KW-1185">Reference proteome</keyword>
<dbReference type="Proteomes" id="UP000646365">
    <property type="component" value="Unassembled WGS sequence"/>
</dbReference>
<reference evidence="2" key="2">
    <citation type="submission" date="2020-09" db="EMBL/GenBank/DDBJ databases">
        <authorList>
            <person name="Sun Q."/>
            <person name="Zhou Y."/>
        </authorList>
    </citation>
    <scope>NUCLEOTIDE SEQUENCE</scope>
    <source>
        <strain evidence="2">CGMCC 1.15725</strain>
    </source>
</reference>
<comment type="caution">
    <text evidence="2">The sequence shown here is derived from an EMBL/GenBank/DDBJ whole genome shotgun (WGS) entry which is preliminary data.</text>
</comment>
<evidence type="ECO:0000313" key="2">
    <source>
        <dbReference type="EMBL" id="GGF14782.1"/>
    </source>
</evidence>
<dbReference type="EMBL" id="BMJQ01000004">
    <property type="protein sequence ID" value="GGF14782.1"/>
    <property type="molecule type" value="Genomic_DNA"/>
</dbReference>
<protein>
    <recommendedName>
        <fullName evidence="1">Glyoxalase/fosfomycin resistance/dioxygenase domain-containing protein</fullName>
    </recommendedName>
</protein>
<name>A0A8J3E3A6_9PROT</name>
<dbReference type="AlphaFoldDB" id="A0A8J3E3A6"/>
<dbReference type="InterPro" id="IPR029068">
    <property type="entry name" value="Glyas_Bleomycin-R_OHBP_Dase"/>
</dbReference>
<organism evidence="2 3">
    <name type="scientific">Aliidongia dinghuensis</name>
    <dbReference type="NCBI Taxonomy" id="1867774"/>
    <lineage>
        <taxon>Bacteria</taxon>
        <taxon>Pseudomonadati</taxon>
        <taxon>Pseudomonadota</taxon>
        <taxon>Alphaproteobacteria</taxon>
        <taxon>Rhodospirillales</taxon>
        <taxon>Dongiaceae</taxon>
        <taxon>Aliidongia</taxon>
    </lineage>
</organism>
<feature type="domain" description="Glyoxalase/fosfomycin resistance/dioxygenase" evidence="1">
    <location>
        <begin position="12"/>
        <end position="117"/>
    </location>
</feature>
<evidence type="ECO:0000259" key="1">
    <source>
        <dbReference type="Pfam" id="PF00903"/>
    </source>
</evidence>
<proteinExistence type="predicted"/>
<accession>A0A8J3E3A6</accession>
<evidence type="ECO:0000313" key="3">
    <source>
        <dbReference type="Proteomes" id="UP000646365"/>
    </source>
</evidence>
<dbReference type="Pfam" id="PF00903">
    <property type="entry name" value="Glyoxalase"/>
    <property type="match status" value="1"/>
</dbReference>
<dbReference type="InterPro" id="IPR004360">
    <property type="entry name" value="Glyas_Fos-R_dOase_dom"/>
</dbReference>
<reference evidence="2" key="1">
    <citation type="journal article" date="2014" name="Int. J. Syst. Evol. Microbiol.">
        <title>Complete genome sequence of Corynebacterium casei LMG S-19264T (=DSM 44701T), isolated from a smear-ripened cheese.</title>
        <authorList>
            <consortium name="US DOE Joint Genome Institute (JGI-PGF)"/>
            <person name="Walter F."/>
            <person name="Albersmeier A."/>
            <person name="Kalinowski J."/>
            <person name="Ruckert C."/>
        </authorList>
    </citation>
    <scope>NUCLEOTIDE SEQUENCE</scope>
    <source>
        <strain evidence="2">CGMCC 1.15725</strain>
    </source>
</reference>
<dbReference type="Gene3D" id="3.10.180.10">
    <property type="entry name" value="2,3-Dihydroxybiphenyl 1,2-Dioxygenase, domain 1"/>
    <property type="match status" value="1"/>
</dbReference>
<gene>
    <name evidence="2" type="ORF">GCM10011611_20690</name>
</gene>
<dbReference type="SUPFAM" id="SSF54593">
    <property type="entry name" value="Glyoxalase/Bleomycin resistance protein/Dihydroxybiphenyl dioxygenase"/>
    <property type="match status" value="1"/>
</dbReference>